<dbReference type="EMBL" id="JACJVO010000019">
    <property type="protein sequence ID" value="MBB6732323.1"/>
    <property type="molecule type" value="Genomic_DNA"/>
</dbReference>
<evidence type="ECO:0000313" key="2">
    <source>
        <dbReference type="EMBL" id="MBB6732323.1"/>
    </source>
</evidence>
<sequence length="110" mass="12085">MEEVRKIVLGTGIGLSEHIKWNAPSFCVNGQDRITFNLHGKDGFRLIFHCGSKTTGLAGQASLFMDDTGLLEWVAGDRAIAKIASAGDLEEKRQKLVEVVRGWIEATKDL</sequence>
<dbReference type="Proteomes" id="UP000564644">
    <property type="component" value="Unassembled WGS sequence"/>
</dbReference>
<protein>
    <submittedName>
        <fullName evidence="2">DUF1801 domain-containing protein</fullName>
    </submittedName>
</protein>
<evidence type="ECO:0000313" key="3">
    <source>
        <dbReference type="Proteomes" id="UP000564644"/>
    </source>
</evidence>
<keyword evidence="3" id="KW-1185">Reference proteome</keyword>
<name>A0A7X0VXV6_9BACL</name>
<comment type="caution">
    <text evidence="2">The sequence shown here is derived from an EMBL/GenBank/DDBJ whole genome shotgun (WGS) entry which is preliminary data.</text>
</comment>
<dbReference type="AlphaFoldDB" id="A0A7X0VXV6"/>
<evidence type="ECO:0000259" key="1">
    <source>
        <dbReference type="Pfam" id="PF08818"/>
    </source>
</evidence>
<reference evidence="2 3" key="1">
    <citation type="submission" date="2020-08" db="EMBL/GenBank/DDBJ databases">
        <title>Cohnella phylogeny.</title>
        <authorList>
            <person name="Dunlap C."/>
        </authorList>
    </citation>
    <scope>NUCLEOTIDE SEQUENCE [LARGE SCALE GENOMIC DNA]</scope>
    <source>
        <strain evidence="2 3">CBP 2801</strain>
    </source>
</reference>
<dbReference type="Pfam" id="PF08818">
    <property type="entry name" value="DUF1801"/>
    <property type="match status" value="1"/>
</dbReference>
<feature type="domain" description="YdhG-like" evidence="1">
    <location>
        <begin position="1"/>
        <end position="103"/>
    </location>
</feature>
<proteinExistence type="predicted"/>
<dbReference type="SUPFAM" id="SSF159888">
    <property type="entry name" value="YdhG-like"/>
    <property type="match status" value="1"/>
</dbReference>
<dbReference type="InterPro" id="IPR014922">
    <property type="entry name" value="YdhG-like"/>
</dbReference>
<gene>
    <name evidence="2" type="ORF">H7C18_15490</name>
</gene>
<organism evidence="2 3">
    <name type="scientific">Cohnella zeiphila</name>
    <dbReference type="NCBI Taxonomy" id="2761120"/>
    <lineage>
        <taxon>Bacteria</taxon>
        <taxon>Bacillati</taxon>
        <taxon>Bacillota</taxon>
        <taxon>Bacilli</taxon>
        <taxon>Bacillales</taxon>
        <taxon>Paenibacillaceae</taxon>
        <taxon>Cohnella</taxon>
    </lineage>
</organism>
<accession>A0A7X0VXV6</accession>